<dbReference type="PROSITE" id="PS50011">
    <property type="entry name" value="PROTEIN_KINASE_DOM"/>
    <property type="match status" value="1"/>
</dbReference>
<dbReference type="Gene3D" id="1.10.510.10">
    <property type="entry name" value="Transferase(Phosphotransferase) domain 1"/>
    <property type="match status" value="1"/>
</dbReference>
<evidence type="ECO:0000259" key="7">
    <source>
        <dbReference type="PROSITE" id="PS50011"/>
    </source>
</evidence>
<feature type="compositionally biased region" description="Low complexity" evidence="6">
    <location>
        <begin position="430"/>
        <end position="442"/>
    </location>
</feature>
<dbReference type="Gene3D" id="3.30.200.20">
    <property type="entry name" value="Phosphorylase Kinase, domain 1"/>
    <property type="match status" value="1"/>
</dbReference>
<feature type="domain" description="Protein kinase" evidence="7">
    <location>
        <begin position="23"/>
        <end position="290"/>
    </location>
</feature>
<accession>A0ABX7NX57</accession>
<sequence length="651" mass="70361">MSPPILQMNPESLPPGTVVGGCWRLLERLGAGGYGAVYKVEAVQDPGRPFALKLARHPFEPRSTRELTLLMDKAVHPHVVAVHACGRWPDVVTGHFFFVMDWVPGPALHHWADRHNPTLQQLVDAASRLALILDALHAGGVLHRDLKPEHILMRAEQGDPVLIDLGSGDYVGAPTLTTGPLPPGTLHLRSPEAIRFHQRHRRLDVRYTCAATDDLYALGVCLYRALTGHYPFSPEWPPDVLCAAIASQQPLAPSVVNPRVPPALGAVILRLLEKAPELRFQTGAQLHGALAEVLSETPGEARAANLFEWHEPPQPATEGVPARPPRVRRPEWPTHAYRPPSVARAKVLRLWARLLGVLNPPPKPTSQALPSNARVENPTRRIHAHGRLWSLLATLGLALVALAAQSTNAVNDTTMEVASNATTAVGQKLASPAEPSHTATAASPPPVGPTSAVATPSVASPQEAAAVKKTDPAPGLQAPEKTPRARIANSLIRTAATAAACAGFACASTPPRLEQALPPADDCPPGAVEAMKKLGFGPGRTIKTRLTDDALASLITVREGRVVARPTFDSRGVVARGTEIYGQFYIGKQRVHGRFTQMRMKDVQYPMCLEIYEINDRQRGTPRQPGGDAQNAIIVSRIELMAVDYFDRFEE</sequence>
<reference evidence="8 9" key="1">
    <citation type="submission" date="2021-02" db="EMBL/GenBank/DDBJ databases">
        <title>De Novo genome assembly of isolated myxobacteria.</title>
        <authorList>
            <person name="Stevens D.C."/>
        </authorList>
    </citation>
    <scope>NUCLEOTIDE SEQUENCE [LARGE SCALE GENOMIC DNA]</scope>
    <source>
        <strain evidence="9">SCPEA02</strain>
    </source>
</reference>
<dbReference type="EMBL" id="CP071090">
    <property type="protein sequence ID" value="QSQ22057.1"/>
    <property type="molecule type" value="Genomic_DNA"/>
</dbReference>
<dbReference type="RefSeq" id="WP_206723634.1">
    <property type="nucleotide sequence ID" value="NZ_CP071090.1"/>
</dbReference>
<dbReference type="GO" id="GO:0016301">
    <property type="term" value="F:kinase activity"/>
    <property type="evidence" value="ECO:0007669"/>
    <property type="project" value="UniProtKB-KW"/>
</dbReference>
<keyword evidence="1" id="KW-0808">Transferase</keyword>
<dbReference type="SUPFAM" id="SSF56112">
    <property type="entry name" value="Protein kinase-like (PK-like)"/>
    <property type="match status" value="1"/>
</dbReference>
<evidence type="ECO:0000256" key="3">
    <source>
        <dbReference type="ARBA" id="ARBA00022777"/>
    </source>
</evidence>
<feature type="binding site" evidence="5">
    <location>
        <position position="53"/>
    </location>
    <ligand>
        <name>ATP</name>
        <dbReference type="ChEBI" id="CHEBI:30616"/>
    </ligand>
</feature>
<organism evidence="8 9">
    <name type="scientific">Pyxidicoccus parkwayensis</name>
    <dbReference type="NCBI Taxonomy" id="2813578"/>
    <lineage>
        <taxon>Bacteria</taxon>
        <taxon>Pseudomonadati</taxon>
        <taxon>Myxococcota</taxon>
        <taxon>Myxococcia</taxon>
        <taxon>Myxococcales</taxon>
        <taxon>Cystobacterineae</taxon>
        <taxon>Myxococcaceae</taxon>
        <taxon>Pyxidicoccus</taxon>
    </lineage>
</organism>
<name>A0ABX7NX57_9BACT</name>
<dbReference type="InterPro" id="IPR017441">
    <property type="entry name" value="Protein_kinase_ATP_BS"/>
</dbReference>
<keyword evidence="3 8" id="KW-0418">Kinase</keyword>
<dbReference type="PROSITE" id="PS00107">
    <property type="entry name" value="PROTEIN_KINASE_ATP"/>
    <property type="match status" value="1"/>
</dbReference>
<dbReference type="PANTHER" id="PTHR43289:SF6">
    <property type="entry name" value="SERINE_THREONINE-PROTEIN KINASE NEKL-3"/>
    <property type="match status" value="1"/>
</dbReference>
<dbReference type="PANTHER" id="PTHR43289">
    <property type="entry name" value="MITOGEN-ACTIVATED PROTEIN KINASE KINASE KINASE 20-RELATED"/>
    <property type="match status" value="1"/>
</dbReference>
<gene>
    <name evidence="8" type="ORF">JY651_44130</name>
</gene>
<dbReference type="InterPro" id="IPR011009">
    <property type="entry name" value="Kinase-like_dom_sf"/>
</dbReference>
<evidence type="ECO:0000313" key="9">
    <source>
        <dbReference type="Proteomes" id="UP000662747"/>
    </source>
</evidence>
<dbReference type="Pfam" id="PF00069">
    <property type="entry name" value="Pkinase"/>
    <property type="match status" value="1"/>
</dbReference>
<dbReference type="CDD" id="cd14014">
    <property type="entry name" value="STKc_PknB_like"/>
    <property type="match status" value="1"/>
</dbReference>
<evidence type="ECO:0000313" key="8">
    <source>
        <dbReference type="EMBL" id="QSQ22057.1"/>
    </source>
</evidence>
<dbReference type="Proteomes" id="UP000662747">
    <property type="component" value="Chromosome"/>
</dbReference>
<protein>
    <submittedName>
        <fullName evidence="8">Protein kinase</fullName>
    </submittedName>
</protein>
<evidence type="ECO:0000256" key="5">
    <source>
        <dbReference type="PROSITE-ProRule" id="PRU10141"/>
    </source>
</evidence>
<evidence type="ECO:0000256" key="6">
    <source>
        <dbReference type="SAM" id="MobiDB-lite"/>
    </source>
</evidence>
<keyword evidence="9" id="KW-1185">Reference proteome</keyword>
<evidence type="ECO:0000256" key="2">
    <source>
        <dbReference type="ARBA" id="ARBA00022741"/>
    </source>
</evidence>
<keyword evidence="4 5" id="KW-0067">ATP-binding</keyword>
<evidence type="ECO:0000256" key="1">
    <source>
        <dbReference type="ARBA" id="ARBA00022679"/>
    </source>
</evidence>
<proteinExistence type="predicted"/>
<keyword evidence="2 5" id="KW-0547">Nucleotide-binding</keyword>
<dbReference type="InterPro" id="IPR000719">
    <property type="entry name" value="Prot_kinase_dom"/>
</dbReference>
<feature type="region of interest" description="Disordered" evidence="6">
    <location>
        <begin position="426"/>
        <end position="482"/>
    </location>
</feature>
<evidence type="ECO:0000256" key="4">
    <source>
        <dbReference type="ARBA" id="ARBA00022840"/>
    </source>
</evidence>